<reference evidence="1 2" key="1">
    <citation type="submission" date="2018-05" db="EMBL/GenBank/DDBJ databases">
        <title>Acuticoccus sediminis sp. nov., isolated from deep-sea sediment of Indian Ocean.</title>
        <authorList>
            <person name="Liu X."/>
            <person name="Lai Q."/>
            <person name="Du Y."/>
            <person name="Sun F."/>
            <person name="Zhang X."/>
            <person name="Wang S."/>
            <person name="Shao Z."/>
        </authorList>
    </citation>
    <scope>NUCLEOTIDE SEQUENCE [LARGE SCALE GENOMIC DNA]</scope>
    <source>
        <strain evidence="1 2">PTG4-2</strain>
    </source>
</reference>
<proteinExistence type="predicted"/>
<dbReference type="Gene3D" id="1.10.150.240">
    <property type="entry name" value="Putative phosphatase, domain 2"/>
    <property type="match status" value="1"/>
</dbReference>
<dbReference type="EMBL" id="QHHQ01000003">
    <property type="protein sequence ID" value="RAI00830.1"/>
    <property type="molecule type" value="Genomic_DNA"/>
</dbReference>
<dbReference type="PANTHER" id="PTHR42896">
    <property type="entry name" value="XYLULOSE-1,5-BISPHOSPHATE (XUBP) PHOSPHATASE"/>
    <property type="match status" value="1"/>
</dbReference>
<comment type="caution">
    <text evidence="1">The sequence shown here is derived from an EMBL/GenBank/DDBJ whole genome shotgun (WGS) entry which is preliminary data.</text>
</comment>
<protein>
    <submittedName>
        <fullName evidence="1">Phosphatase</fullName>
    </submittedName>
</protein>
<dbReference type="SFLD" id="SFLDS00003">
    <property type="entry name" value="Haloacid_Dehalogenase"/>
    <property type="match status" value="1"/>
</dbReference>
<keyword evidence="2" id="KW-1185">Reference proteome</keyword>
<dbReference type="OrthoDB" id="9782449at2"/>
<dbReference type="InterPro" id="IPR006439">
    <property type="entry name" value="HAD-SF_hydro_IA"/>
</dbReference>
<dbReference type="SFLD" id="SFLDG01129">
    <property type="entry name" value="C1.5:_HAD__Beta-PGM__Phosphata"/>
    <property type="match status" value="1"/>
</dbReference>
<dbReference type="InterPro" id="IPR036412">
    <property type="entry name" value="HAD-like_sf"/>
</dbReference>
<name>A0A8B2NR97_9HYPH</name>
<dbReference type="InterPro" id="IPR023198">
    <property type="entry name" value="PGP-like_dom2"/>
</dbReference>
<dbReference type="InterPro" id="IPR023214">
    <property type="entry name" value="HAD_sf"/>
</dbReference>
<sequence>MQPEALIFDVDGTLAETEEAHRVAFNAAFAAAGLDWHWGRARYTALLAVTGGKERIAHWCRSIGVEVDDPVIRALHADKTVRYSRLVAGGAVALRPGVRTLVETARAEGVRLAIATTTSRPNVDALIEAAFGEPSTAVFEVIAAGDEVPLKKPDPAVYRLALERLGVPAGATAALEDSANGVRAARAAGIACVATPGVYTTGDDFTGAAVIESLEGLGPSDVMALAASAHGTAVHA</sequence>
<dbReference type="Gene3D" id="3.40.50.1000">
    <property type="entry name" value="HAD superfamily/HAD-like"/>
    <property type="match status" value="1"/>
</dbReference>
<dbReference type="GO" id="GO:0016787">
    <property type="term" value="F:hydrolase activity"/>
    <property type="evidence" value="ECO:0007669"/>
    <property type="project" value="InterPro"/>
</dbReference>
<dbReference type="Proteomes" id="UP000249590">
    <property type="component" value="Unassembled WGS sequence"/>
</dbReference>
<dbReference type="InterPro" id="IPR044999">
    <property type="entry name" value="CbbY-like"/>
</dbReference>
<evidence type="ECO:0000313" key="2">
    <source>
        <dbReference type="Proteomes" id="UP000249590"/>
    </source>
</evidence>
<accession>A0A8B2NR97</accession>
<gene>
    <name evidence="1" type="ORF">DLJ53_16465</name>
</gene>
<dbReference type="AlphaFoldDB" id="A0A8B2NR97"/>
<dbReference type="NCBIfam" id="TIGR01509">
    <property type="entry name" value="HAD-SF-IA-v3"/>
    <property type="match status" value="1"/>
</dbReference>
<dbReference type="RefSeq" id="WP_111347252.1">
    <property type="nucleotide sequence ID" value="NZ_JAIWKD010000008.1"/>
</dbReference>
<evidence type="ECO:0000313" key="1">
    <source>
        <dbReference type="EMBL" id="RAI00830.1"/>
    </source>
</evidence>
<dbReference type="PANTHER" id="PTHR42896:SF2">
    <property type="entry name" value="CBBY-LIKE PROTEIN"/>
    <property type="match status" value="1"/>
</dbReference>
<organism evidence="1 2">
    <name type="scientific">Acuticoccus sediminis</name>
    <dbReference type="NCBI Taxonomy" id="2184697"/>
    <lineage>
        <taxon>Bacteria</taxon>
        <taxon>Pseudomonadati</taxon>
        <taxon>Pseudomonadota</taxon>
        <taxon>Alphaproteobacteria</taxon>
        <taxon>Hyphomicrobiales</taxon>
        <taxon>Amorphaceae</taxon>
        <taxon>Acuticoccus</taxon>
    </lineage>
</organism>
<dbReference type="SUPFAM" id="SSF56784">
    <property type="entry name" value="HAD-like"/>
    <property type="match status" value="1"/>
</dbReference>
<dbReference type="Pfam" id="PF00702">
    <property type="entry name" value="Hydrolase"/>
    <property type="match status" value="1"/>
</dbReference>